<sequence length="423" mass="49101">MKMDCVYFPDVYSITSVSHRTIDVFATISESLEVNFNSETADFPSQQIKSIMHKMMAYRQNMEFPEINKLFYLLSEMVLGVVGAHETASESSKKSVAERIQNKFVKMVSASDSILPIPTFDQIQTEDYYTKVDEMNKLMRAHGYFYKELQRQQEMCWIADSKVQKYELCLKTAEMSRNHLADKLSSKNLKSRDDSIKQLQTTLNDKKQKAAETAKRYQTLLTKEKMTRNALRLLESDLLDDIRFNLTDRIHSGLLSMKYILAAHTKKLYEVLPHIDDFDCRLAAESIIEKLSSKYQFSSPQEFHTANGFKAKLPDIQYVNYKSAIQITKKQPSELSKEQRNNNNISCQDNQFNFLSNTYVKTKELSEKTNECFVKIKEGMVVKLKVTTDESEVAFGWYKTNPWHQKEMGILPQIYGKHEVNKT</sequence>
<dbReference type="AlphaFoldDB" id="A0A6J8BTQ6"/>
<protein>
    <submittedName>
        <fullName evidence="1">Uncharacterized protein</fullName>
    </submittedName>
</protein>
<organism evidence="1 2">
    <name type="scientific">Mytilus coruscus</name>
    <name type="common">Sea mussel</name>
    <dbReference type="NCBI Taxonomy" id="42192"/>
    <lineage>
        <taxon>Eukaryota</taxon>
        <taxon>Metazoa</taxon>
        <taxon>Spiralia</taxon>
        <taxon>Lophotrochozoa</taxon>
        <taxon>Mollusca</taxon>
        <taxon>Bivalvia</taxon>
        <taxon>Autobranchia</taxon>
        <taxon>Pteriomorphia</taxon>
        <taxon>Mytilida</taxon>
        <taxon>Mytiloidea</taxon>
        <taxon>Mytilidae</taxon>
        <taxon>Mytilinae</taxon>
        <taxon>Mytilus</taxon>
    </lineage>
</organism>
<gene>
    <name evidence="1" type="ORF">MCOR_21179</name>
</gene>
<dbReference type="Proteomes" id="UP000507470">
    <property type="component" value="Unassembled WGS sequence"/>
</dbReference>
<proteinExistence type="predicted"/>
<dbReference type="EMBL" id="CACVKT020003742">
    <property type="protein sequence ID" value="CAC5385667.1"/>
    <property type="molecule type" value="Genomic_DNA"/>
</dbReference>
<evidence type="ECO:0000313" key="1">
    <source>
        <dbReference type="EMBL" id="CAC5385667.1"/>
    </source>
</evidence>
<keyword evidence="2" id="KW-1185">Reference proteome</keyword>
<accession>A0A6J8BTQ6</accession>
<name>A0A6J8BTQ6_MYTCO</name>
<evidence type="ECO:0000313" key="2">
    <source>
        <dbReference type="Proteomes" id="UP000507470"/>
    </source>
</evidence>
<dbReference type="OrthoDB" id="6059444at2759"/>
<reference evidence="1 2" key="1">
    <citation type="submission" date="2020-06" db="EMBL/GenBank/DDBJ databases">
        <authorList>
            <person name="Li R."/>
            <person name="Bekaert M."/>
        </authorList>
    </citation>
    <scope>NUCLEOTIDE SEQUENCE [LARGE SCALE GENOMIC DNA]</scope>
    <source>
        <strain evidence="2">wild</strain>
    </source>
</reference>